<dbReference type="AlphaFoldDB" id="A0A846HBT6"/>
<feature type="transmembrane region" description="Helical" evidence="1">
    <location>
        <begin position="129"/>
        <end position="148"/>
    </location>
</feature>
<sequence>MDNTKTAHMIERYCALTVGILFLVLGIAGFIPGLVSLPGASESYVPVGATNSIYATGFGYVFGLFPTNLLHNLVHLAVGVLGIASYSSLSNSRLFNRGFAVAYILIAIAGLLPYAQTSFGLMPLFGNNVWLNALSAIATAYYGFVIPAKVAGTSVSHNV</sequence>
<evidence type="ECO:0000313" key="2">
    <source>
        <dbReference type="EMBL" id="NEU74219.1"/>
    </source>
</evidence>
<feature type="transmembrane region" description="Helical" evidence="1">
    <location>
        <begin position="98"/>
        <end position="117"/>
    </location>
</feature>
<keyword evidence="1" id="KW-0812">Transmembrane</keyword>
<dbReference type="RefSeq" id="WP_039740220.1">
    <property type="nucleotide sequence ID" value="NZ_JTCM02000037.1"/>
</dbReference>
<dbReference type="Proteomes" id="UP000031549">
    <property type="component" value="Unassembled WGS sequence"/>
</dbReference>
<accession>A0A846HBT6</accession>
<organism evidence="2 3">
    <name type="scientific">Hassallia byssoidea VB512170</name>
    <dbReference type="NCBI Taxonomy" id="1304833"/>
    <lineage>
        <taxon>Bacteria</taxon>
        <taxon>Bacillati</taxon>
        <taxon>Cyanobacteriota</taxon>
        <taxon>Cyanophyceae</taxon>
        <taxon>Nostocales</taxon>
        <taxon>Tolypothrichaceae</taxon>
        <taxon>Hassallia</taxon>
    </lineage>
</organism>
<keyword evidence="1" id="KW-1133">Transmembrane helix</keyword>
<name>A0A846HBT6_9CYAN</name>
<feature type="transmembrane region" description="Helical" evidence="1">
    <location>
        <begin position="12"/>
        <end position="35"/>
    </location>
</feature>
<feature type="transmembrane region" description="Helical" evidence="1">
    <location>
        <begin position="69"/>
        <end position="86"/>
    </location>
</feature>
<protein>
    <submittedName>
        <fullName evidence="2">DUF4383 domain-containing protein</fullName>
    </submittedName>
</protein>
<proteinExistence type="predicted"/>
<comment type="caution">
    <text evidence="2">The sequence shown here is derived from an EMBL/GenBank/DDBJ whole genome shotgun (WGS) entry which is preliminary data.</text>
</comment>
<keyword evidence="1" id="KW-0472">Membrane</keyword>
<evidence type="ECO:0000256" key="1">
    <source>
        <dbReference type="SAM" id="Phobius"/>
    </source>
</evidence>
<dbReference type="Pfam" id="PF14325">
    <property type="entry name" value="DUF4383"/>
    <property type="match status" value="1"/>
</dbReference>
<keyword evidence="3" id="KW-1185">Reference proteome</keyword>
<dbReference type="EMBL" id="JTCM02000037">
    <property type="protein sequence ID" value="NEU74219.1"/>
    <property type="molecule type" value="Genomic_DNA"/>
</dbReference>
<evidence type="ECO:0000313" key="3">
    <source>
        <dbReference type="Proteomes" id="UP000031549"/>
    </source>
</evidence>
<reference evidence="2 3" key="1">
    <citation type="journal article" date="2015" name="Genome Announc.">
        <title>Draft Genome Sequence of Cyanobacterium Hassallia byssoidea Strain VB512170, Isolated from Monuments in India.</title>
        <authorList>
            <person name="Singh D."/>
            <person name="Chandrababunaidu M.M."/>
            <person name="Panda A."/>
            <person name="Sen D."/>
            <person name="Bhattacharyya S."/>
            <person name="Adhikary S.P."/>
            <person name="Tripathy S."/>
        </authorList>
    </citation>
    <scope>NUCLEOTIDE SEQUENCE [LARGE SCALE GENOMIC DNA]</scope>
    <source>
        <strain evidence="2 3">VB512170</strain>
    </source>
</reference>
<gene>
    <name evidence="2" type="ORF">PI95_017035</name>
</gene>